<dbReference type="GO" id="GO:0008854">
    <property type="term" value="F:exodeoxyribonuclease V activity"/>
    <property type="evidence" value="ECO:0007669"/>
    <property type="project" value="InterPro"/>
</dbReference>
<comment type="function">
    <text evidence="10">A helicase/nuclease that prepares dsDNA breaks (DSB) for recombinational DNA repair. Binds to DSBs and unwinds DNA via a highly rapid and processive ATP-dependent bidirectional helicase activity. Unwinds dsDNA until it encounters a Chi (crossover hotspot instigator) sequence from the 3' direction. Cuts ssDNA a few nucleotides 3' to the Chi site. The properties and activities of the enzyme are changed at Chi. The Chi-altered holoenzyme produces a long 3'-ssDNA overhang and facilitates RecA-binding to the ssDNA for homologous DNA recombination and repair. Holoenzyme degrades any linearized DNA that is unable to undergo homologous recombination. In the holoenzyme this subunit recognizes the wild-type Chi sequence, and when added to isolated RecB increases its ATP-dependent helicase processivity.</text>
</comment>
<dbReference type="PIRSF" id="PIRSF000980">
    <property type="entry name" value="RecC"/>
    <property type="match status" value="1"/>
</dbReference>
<reference evidence="12 13" key="1">
    <citation type="journal article" date="2017" name="Infect. Genet. Evol.">
        <title>The new phylogeny of the genus Mycobacterium: The old and the news.</title>
        <authorList>
            <person name="Tortoli E."/>
            <person name="Fedrizzi T."/>
            <person name="Meehan C.J."/>
            <person name="Trovato A."/>
            <person name="Grottola A."/>
            <person name="Giacobazzi E."/>
            <person name="Serpini G.F."/>
            <person name="Tagliazucchi S."/>
            <person name="Fabio A."/>
            <person name="Bettua C."/>
            <person name="Bertorelli R."/>
            <person name="Frascaro F."/>
            <person name="De Sanctis V."/>
            <person name="Pecorari M."/>
            <person name="Jousson O."/>
            <person name="Segata N."/>
            <person name="Cirillo D.M."/>
        </authorList>
    </citation>
    <scope>NUCLEOTIDE SEQUENCE [LARGE SCALE GENOMIC DNA]</scope>
    <source>
        <strain evidence="12 13">CIP1034565</strain>
    </source>
</reference>
<evidence type="ECO:0000256" key="5">
    <source>
        <dbReference type="ARBA" id="ARBA00022806"/>
    </source>
</evidence>
<keyword evidence="6 10" id="KW-0269">Exonuclease</keyword>
<dbReference type="Gene3D" id="3.40.50.300">
    <property type="entry name" value="P-loop containing nucleotide triphosphate hydrolases"/>
    <property type="match status" value="2"/>
</dbReference>
<dbReference type="Pfam" id="PF17946">
    <property type="entry name" value="RecC_C"/>
    <property type="match status" value="1"/>
</dbReference>
<sequence length="1109" mass="119911">MAFHLHRAERADQLVQALGELLATPPDDVFATDLVLVPARGVERWLSQRLSHLLGAGGDADGVCAAVEFRSPRSLLAELTGAAGAGLVAGGPDPWDPDAMTWPLLAVIDESVGQEWCAALADHLGVRADGEEAELRRGRRYAVARRIAGLFAGYANQRPQLLTDWADGRDTDGLGAALDPDLNWQPQLWRRLITRIPADPPDIRLRDTVARLRSGPADLPARLSLFGHTRLGAADLKLLDAMSAYHDLHLWAPHPSPAMWQALTGAATGPVRRRADASHQHVGHPLLATLGRDLRELQRALPPQIVDEPLPGPARPDTLLGWLQSDIAANTVAPQGRTHRVTDRSVQAHSCHGPARQVDVLREVLLGLLADDDTLEPRDILVMCPDIERYAPLIMAGFGLGDLTGRRETNAVAAHPAHRLRVQLADRSLSQTNPLLGVAEQLLAMAGGRATATELLDVAQAPPVRARFGFTDDDLETLTAWVRESGIRWGVDAEHRMPYGLQNVVHNTWRFGLDRILSGVAMSQDAEAWIGTALPLDEVGSNQVDLAGRFAEFADRLADTLDRLSGPRPLRQWLQTVHDGVDALTRAVGDDAWQPAQLDRELAEVAAASTGHESAVLRLNDVRALLRDHLVGRPTRANFRTGAITVCTMTPMRSAPHRVICLVGLDDGVFPRTGAVDGDDVLARDPVTGERDRRSEDRQLLLDAIGAATETLVITYTGADEITGAQRPPAVPIAELLDVLDRTTTAPVRDRVLVAHPLLPFDARNVTPGQLGAPGQPFSFDPAALAGARAAAVEHRPPPPRFLSGAVPAPPLGDVSLDELRDFFRDPIRGFFRALDFALPWERDDVSDAMAVEMDSLAQWSVGARMLEDMMRGADRAAVLQAEWRRGALPPGKLGWRRAGQIADQAAALADAAREHRDGAARAVDIDLDLPGGHRLTGTVALYGDTYLSVGFSKMGPKQLIAAWIPLLALAAQDPATPFEARCVAKGWGRYPVDQVVLRPPPDPAAVLADLVAVYDVGRTEPLPLPLKSSYAWARAGNRTPEQQARKFWVSGDYPGEDADVSVRRAWGDDGWAALTDPPRPGEQFGGADTRIGSYAARVWGPLLAAQGR</sequence>
<evidence type="ECO:0000313" key="12">
    <source>
        <dbReference type="EMBL" id="PIB77215.1"/>
    </source>
</evidence>
<keyword evidence="4 10" id="KW-0378">Hydrolase</keyword>
<dbReference type="NCBIfam" id="TIGR01450">
    <property type="entry name" value="recC"/>
    <property type="match status" value="1"/>
</dbReference>
<dbReference type="PANTHER" id="PTHR30591">
    <property type="entry name" value="RECBCD ENZYME SUBUNIT RECC"/>
    <property type="match status" value="1"/>
</dbReference>
<dbReference type="GO" id="GO:0000724">
    <property type="term" value="P:double-strand break repair via homologous recombination"/>
    <property type="evidence" value="ECO:0007669"/>
    <property type="project" value="UniProtKB-UniRule"/>
</dbReference>
<dbReference type="Gene3D" id="1.10.10.160">
    <property type="match status" value="1"/>
</dbReference>
<feature type="domain" description="RecC C-terminal" evidence="11">
    <location>
        <begin position="814"/>
        <end position="1037"/>
    </location>
</feature>
<dbReference type="HAMAP" id="MF_01486">
    <property type="entry name" value="RecC"/>
    <property type="match status" value="1"/>
</dbReference>
<keyword evidence="8 10" id="KW-0238">DNA-binding</keyword>
<dbReference type="EMBL" id="PDCN02000002">
    <property type="protein sequence ID" value="PIB77215.1"/>
    <property type="molecule type" value="Genomic_DNA"/>
</dbReference>
<dbReference type="Gene3D" id="3.40.50.10930">
    <property type="match status" value="1"/>
</dbReference>
<evidence type="ECO:0000256" key="2">
    <source>
        <dbReference type="ARBA" id="ARBA00022741"/>
    </source>
</evidence>
<evidence type="ECO:0000256" key="6">
    <source>
        <dbReference type="ARBA" id="ARBA00022839"/>
    </source>
</evidence>
<evidence type="ECO:0000313" key="13">
    <source>
        <dbReference type="Proteomes" id="UP000230551"/>
    </source>
</evidence>
<comment type="subunit">
    <text evidence="10">Heterotrimer of RecB, RecC and RecD. All subunits contribute to DNA-binding.</text>
</comment>
<organism evidence="12 13">
    <name type="scientific">Mycolicibacterium brumae</name>
    <dbReference type="NCBI Taxonomy" id="85968"/>
    <lineage>
        <taxon>Bacteria</taxon>
        <taxon>Bacillati</taxon>
        <taxon>Actinomycetota</taxon>
        <taxon>Actinomycetes</taxon>
        <taxon>Mycobacteriales</taxon>
        <taxon>Mycobacteriaceae</taxon>
        <taxon>Mycolicibacterium</taxon>
    </lineage>
</organism>
<accession>A0A2G5PFW9</accession>
<dbReference type="GO" id="GO:0009338">
    <property type="term" value="C:exodeoxyribonuclease V complex"/>
    <property type="evidence" value="ECO:0007669"/>
    <property type="project" value="InterPro"/>
</dbReference>
<comment type="miscellaneous">
    <text evidence="10">In the RecBCD complex, RecB has a slow 3'-5' helicase, an exonuclease activity and loads RecA onto ssDNA, RecD has a fast 5'-3' helicase activity, while RecC stimulates the ATPase and processivity of the RecB helicase and contributes to recognition of the Chi site.</text>
</comment>
<protein>
    <recommendedName>
        <fullName evidence="10">RecBCD enzyme subunit RecC</fullName>
    </recommendedName>
    <alternativeName>
        <fullName evidence="10">Exonuclease V subunit RecC</fullName>
        <shortName evidence="10">ExoV subunit RecC</shortName>
    </alternativeName>
    <alternativeName>
        <fullName evidence="10">Helicase/nuclease RecBCD subunit RecC</fullName>
    </alternativeName>
</protein>
<dbReference type="Pfam" id="PF04257">
    <property type="entry name" value="Exonuc_V_gamma"/>
    <property type="match status" value="1"/>
</dbReference>
<evidence type="ECO:0000256" key="3">
    <source>
        <dbReference type="ARBA" id="ARBA00022763"/>
    </source>
</evidence>
<keyword evidence="1 10" id="KW-0540">Nuclease</keyword>
<dbReference type="InterPro" id="IPR011335">
    <property type="entry name" value="Restrct_endonuc-II-like"/>
</dbReference>
<keyword evidence="13" id="KW-1185">Reference proteome</keyword>
<keyword evidence="7 10" id="KW-0067">ATP-binding</keyword>
<dbReference type="PANTHER" id="PTHR30591:SF1">
    <property type="entry name" value="RECBCD ENZYME SUBUNIT RECC"/>
    <property type="match status" value="1"/>
</dbReference>
<evidence type="ECO:0000256" key="7">
    <source>
        <dbReference type="ARBA" id="ARBA00022840"/>
    </source>
</evidence>
<dbReference type="GO" id="GO:0003677">
    <property type="term" value="F:DNA binding"/>
    <property type="evidence" value="ECO:0007669"/>
    <property type="project" value="UniProtKB-UniRule"/>
</dbReference>
<keyword evidence="5 10" id="KW-0347">Helicase</keyword>
<evidence type="ECO:0000256" key="1">
    <source>
        <dbReference type="ARBA" id="ARBA00022722"/>
    </source>
</evidence>
<comment type="caution">
    <text evidence="12">The sequence shown here is derived from an EMBL/GenBank/DDBJ whole genome shotgun (WGS) entry which is preliminary data.</text>
</comment>
<dbReference type="InterPro" id="IPR027417">
    <property type="entry name" value="P-loop_NTPase"/>
</dbReference>
<evidence type="ECO:0000256" key="10">
    <source>
        <dbReference type="HAMAP-Rule" id="MF_01486"/>
    </source>
</evidence>
<evidence type="ECO:0000259" key="11">
    <source>
        <dbReference type="Pfam" id="PF17946"/>
    </source>
</evidence>
<evidence type="ECO:0000256" key="4">
    <source>
        <dbReference type="ARBA" id="ARBA00022801"/>
    </source>
</evidence>
<evidence type="ECO:0000256" key="9">
    <source>
        <dbReference type="ARBA" id="ARBA00023204"/>
    </source>
</evidence>
<dbReference type="InterPro" id="IPR041500">
    <property type="entry name" value="RecC_C"/>
</dbReference>
<dbReference type="InterPro" id="IPR013986">
    <property type="entry name" value="DExx_box_DNA_helicase_dom_sf"/>
</dbReference>
<dbReference type="RefSeq" id="WP_090587837.1">
    <property type="nucleotide sequence ID" value="NZ_CP104302.1"/>
</dbReference>
<keyword evidence="2 10" id="KW-0547">Nucleotide-binding</keyword>
<dbReference type="OrthoDB" id="9762834at2"/>
<dbReference type="SUPFAM" id="SSF52540">
    <property type="entry name" value="P-loop containing nucleoside triphosphate hydrolases"/>
    <property type="match status" value="2"/>
</dbReference>
<dbReference type="Proteomes" id="UP000230551">
    <property type="component" value="Unassembled WGS sequence"/>
</dbReference>
<dbReference type="InterPro" id="IPR006697">
    <property type="entry name" value="RecC"/>
</dbReference>
<keyword evidence="9 10" id="KW-0234">DNA repair</keyword>
<dbReference type="GO" id="GO:0003678">
    <property type="term" value="F:DNA helicase activity"/>
    <property type="evidence" value="ECO:0007669"/>
    <property type="project" value="UniProtKB-UniRule"/>
</dbReference>
<evidence type="ECO:0000256" key="8">
    <source>
        <dbReference type="ARBA" id="ARBA00023125"/>
    </source>
</evidence>
<dbReference type="STRING" id="85968.GCA_900073015_01366"/>
<dbReference type="GO" id="GO:0005524">
    <property type="term" value="F:ATP binding"/>
    <property type="evidence" value="ECO:0007669"/>
    <property type="project" value="UniProtKB-UniRule"/>
</dbReference>
<gene>
    <name evidence="10 12" type="primary">recC</name>
    <name evidence="12" type="ORF">CQY22_002930</name>
</gene>
<keyword evidence="3 10" id="KW-0227">DNA damage</keyword>
<name>A0A2G5PFW9_9MYCO</name>
<dbReference type="AlphaFoldDB" id="A0A2G5PFW9"/>
<proteinExistence type="inferred from homology"/>
<dbReference type="SUPFAM" id="SSF52980">
    <property type="entry name" value="Restriction endonuclease-like"/>
    <property type="match status" value="1"/>
</dbReference>
<comment type="similarity">
    <text evidence="10">Belongs to the RecC family.</text>
</comment>